<gene>
    <name evidence="1" type="ORF">N3K66_004499</name>
</gene>
<reference evidence="1" key="1">
    <citation type="submission" date="2022-10" db="EMBL/GenBank/DDBJ databases">
        <title>Complete Genome of Trichothecium roseum strain YXFP-22015, a Plant Pathogen Isolated from Citrus.</title>
        <authorList>
            <person name="Wang Y."/>
            <person name="Zhu L."/>
        </authorList>
    </citation>
    <scope>NUCLEOTIDE SEQUENCE</scope>
    <source>
        <strain evidence="1">YXFP-22015</strain>
    </source>
</reference>
<comment type="caution">
    <text evidence="1">The sequence shown here is derived from an EMBL/GenBank/DDBJ whole genome shotgun (WGS) entry which is preliminary data.</text>
</comment>
<protein>
    <submittedName>
        <fullName evidence="1">Uncharacterized protein</fullName>
    </submittedName>
</protein>
<name>A0ACC0V1Z2_9HYPO</name>
<keyword evidence="2" id="KW-1185">Reference proteome</keyword>
<evidence type="ECO:0000313" key="2">
    <source>
        <dbReference type="Proteomes" id="UP001163324"/>
    </source>
</evidence>
<accession>A0ACC0V1Z2</accession>
<sequence>MRRPLQKLSLTLGRSTLLPSAFSSSRQPIDITDEAPPDGTPVPPGHHLVYFTPNGLEKDLGADGTDRTFNAPAPFTRRMWAGGKMVWPGADDADGGGGLRVGDVAEERTKLLSATAKKSRSAGEMVLVEVEKEVWTPRGLTLVDNRSWVFRPEIHQNQVTTSTPPKMIEADVRAPSLLEDTQNTDGSTVRHARWSPTALFRFSALTFNGHKIHYNEDWTGTVEGHPGIVVHGPLNLIAMLDYWRDVHGRSRWPRDITYRAMAPVYAGEKYLLRTEEMGREDGWKVVVDKCGVVCMQGEITGTRQRGQSHVKTSPLRKMTQHLQN</sequence>
<dbReference type="Proteomes" id="UP001163324">
    <property type="component" value="Chromosome 4"/>
</dbReference>
<dbReference type="EMBL" id="CM047943">
    <property type="protein sequence ID" value="KAI9900237.1"/>
    <property type="molecule type" value="Genomic_DNA"/>
</dbReference>
<proteinExistence type="predicted"/>
<evidence type="ECO:0000313" key="1">
    <source>
        <dbReference type="EMBL" id="KAI9900237.1"/>
    </source>
</evidence>
<organism evidence="1 2">
    <name type="scientific">Trichothecium roseum</name>
    <dbReference type="NCBI Taxonomy" id="47278"/>
    <lineage>
        <taxon>Eukaryota</taxon>
        <taxon>Fungi</taxon>
        <taxon>Dikarya</taxon>
        <taxon>Ascomycota</taxon>
        <taxon>Pezizomycotina</taxon>
        <taxon>Sordariomycetes</taxon>
        <taxon>Hypocreomycetidae</taxon>
        <taxon>Hypocreales</taxon>
        <taxon>Hypocreales incertae sedis</taxon>
        <taxon>Trichothecium</taxon>
    </lineage>
</organism>